<dbReference type="InParanoid" id="A0A369K5K0"/>
<gene>
    <name evidence="1" type="ORF">Hypma_002225</name>
</gene>
<sequence length="72" mass="8185">MVRTPTVVQQGQVCFWPHLRLIVSDSFDKTRRISQIALSRRGIRLAVNMTIQLEFQAAQSTGAENAGRPERF</sequence>
<protein>
    <submittedName>
        <fullName evidence="1">Uncharacterized protein</fullName>
    </submittedName>
</protein>
<organism evidence="1 2">
    <name type="scientific">Hypsizygus marmoreus</name>
    <name type="common">White beech mushroom</name>
    <name type="synonym">Agaricus marmoreus</name>
    <dbReference type="NCBI Taxonomy" id="39966"/>
    <lineage>
        <taxon>Eukaryota</taxon>
        <taxon>Fungi</taxon>
        <taxon>Dikarya</taxon>
        <taxon>Basidiomycota</taxon>
        <taxon>Agaricomycotina</taxon>
        <taxon>Agaricomycetes</taxon>
        <taxon>Agaricomycetidae</taxon>
        <taxon>Agaricales</taxon>
        <taxon>Tricholomatineae</taxon>
        <taxon>Lyophyllaceae</taxon>
        <taxon>Hypsizygus</taxon>
    </lineage>
</organism>
<name>A0A369K5K0_HYPMA</name>
<evidence type="ECO:0000313" key="1">
    <source>
        <dbReference type="EMBL" id="RDB28057.1"/>
    </source>
</evidence>
<accession>A0A369K5K0</accession>
<dbReference type="AlphaFoldDB" id="A0A369K5K0"/>
<keyword evidence="2" id="KW-1185">Reference proteome</keyword>
<proteinExistence type="predicted"/>
<dbReference type="EMBL" id="LUEZ02000013">
    <property type="protein sequence ID" value="RDB28057.1"/>
    <property type="molecule type" value="Genomic_DNA"/>
</dbReference>
<dbReference type="Proteomes" id="UP000076154">
    <property type="component" value="Unassembled WGS sequence"/>
</dbReference>
<comment type="caution">
    <text evidence="1">The sequence shown here is derived from an EMBL/GenBank/DDBJ whole genome shotgun (WGS) entry which is preliminary data.</text>
</comment>
<reference evidence="1" key="1">
    <citation type="submission" date="2018-04" db="EMBL/GenBank/DDBJ databases">
        <title>Whole genome sequencing of Hypsizygus marmoreus.</title>
        <authorList>
            <person name="Choi I.-G."/>
            <person name="Min B."/>
            <person name="Kim J.-G."/>
            <person name="Kim S."/>
            <person name="Oh Y.-L."/>
            <person name="Kong W.-S."/>
            <person name="Park H."/>
            <person name="Jeong J."/>
            <person name="Song E.-S."/>
        </authorList>
    </citation>
    <scope>NUCLEOTIDE SEQUENCE [LARGE SCALE GENOMIC DNA]</scope>
    <source>
        <strain evidence="1">51987-8</strain>
    </source>
</reference>
<evidence type="ECO:0000313" key="2">
    <source>
        <dbReference type="Proteomes" id="UP000076154"/>
    </source>
</evidence>